<gene>
    <name evidence="1" type="ORF">METZ01_LOCUS369529</name>
</gene>
<sequence>NYSKPDILCQEIFLATSSVVILNQKIYF</sequence>
<protein>
    <submittedName>
        <fullName evidence="1">Uncharacterized protein</fullName>
    </submittedName>
</protein>
<dbReference type="EMBL" id="UINC01133627">
    <property type="protein sequence ID" value="SVD16675.1"/>
    <property type="molecule type" value="Genomic_DNA"/>
</dbReference>
<evidence type="ECO:0000313" key="1">
    <source>
        <dbReference type="EMBL" id="SVD16675.1"/>
    </source>
</evidence>
<proteinExistence type="predicted"/>
<accession>A0A382T4J0</accession>
<name>A0A382T4J0_9ZZZZ</name>
<feature type="non-terminal residue" evidence="1">
    <location>
        <position position="1"/>
    </location>
</feature>
<reference evidence="1" key="1">
    <citation type="submission" date="2018-05" db="EMBL/GenBank/DDBJ databases">
        <authorList>
            <person name="Lanie J.A."/>
            <person name="Ng W.-L."/>
            <person name="Kazmierczak K.M."/>
            <person name="Andrzejewski T.M."/>
            <person name="Davidsen T.M."/>
            <person name="Wayne K.J."/>
            <person name="Tettelin H."/>
            <person name="Glass J.I."/>
            <person name="Rusch D."/>
            <person name="Podicherti R."/>
            <person name="Tsui H.-C.T."/>
            <person name="Winkler M.E."/>
        </authorList>
    </citation>
    <scope>NUCLEOTIDE SEQUENCE</scope>
</reference>
<dbReference type="AlphaFoldDB" id="A0A382T4J0"/>
<organism evidence="1">
    <name type="scientific">marine metagenome</name>
    <dbReference type="NCBI Taxonomy" id="408172"/>
    <lineage>
        <taxon>unclassified sequences</taxon>
        <taxon>metagenomes</taxon>
        <taxon>ecological metagenomes</taxon>
    </lineage>
</organism>